<evidence type="ECO:0000313" key="2">
    <source>
        <dbReference type="EMBL" id="KKS11242.1"/>
    </source>
</evidence>
<sequence>MRMKNQYKTSDFQLASYLFANRIKLIGISFISDKRAEFIFDAPDYLVSLIQDFWNDSPTVGPLSLFSAQKSLKHRLYEHEYQHSKS</sequence>
<evidence type="ECO:0000313" key="3">
    <source>
        <dbReference type="Proteomes" id="UP000034753"/>
    </source>
</evidence>
<dbReference type="EMBL" id="LCBN01000079">
    <property type="protein sequence ID" value="KKS11242.1"/>
    <property type="molecule type" value="Genomic_DNA"/>
</dbReference>
<feature type="domain" description="DUF5659" evidence="1">
    <location>
        <begin position="4"/>
        <end position="77"/>
    </location>
</feature>
<evidence type="ECO:0000259" key="1">
    <source>
        <dbReference type="Pfam" id="PF18903"/>
    </source>
</evidence>
<gene>
    <name evidence="2" type="ORF">UU67_C0079G0004</name>
</gene>
<name>A0A0G0WGR5_9BACT</name>
<dbReference type="Proteomes" id="UP000034753">
    <property type="component" value="Unassembled WGS sequence"/>
</dbReference>
<dbReference type="InterPro" id="IPR043718">
    <property type="entry name" value="DUF5659"/>
</dbReference>
<proteinExistence type="predicted"/>
<dbReference type="AlphaFoldDB" id="A0A0G0WGR5"/>
<organism evidence="2 3">
    <name type="scientific">Candidatus Daviesbacteria bacterium GW2011_GWB1_41_5</name>
    <dbReference type="NCBI Taxonomy" id="1618429"/>
    <lineage>
        <taxon>Bacteria</taxon>
        <taxon>Candidatus Daviesiibacteriota</taxon>
    </lineage>
</organism>
<reference evidence="2 3" key="1">
    <citation type="journal article" date="2015" name="Nature">
        <title>rRNA introns, odd ribosomes, and small enigmatic genomes across a large radiation of phyla.</title>
        <authorList>
            <person name="Brown C.T."/>
            <person name="Hug L.A."/>
            <person name="Thomas B.C."/>
            <person name="Sharon I."/>
            <person name="Castelle C.J."/>
            <person name="Singh A."/>
            <person name="Wilkins M.J."/>
            <person name="Williams K.H."/>
            <person name="Banfield J.F."/>
        </authorList>
    </citation>
    <scope>NUCLEOTIDE SEQUENCE [LARGE SCALE GENOMIC DNA]</scope>
</reference>
<protein>
    <recommendedName>
        <fullName evidence="1">DUF5659 domain-containing protein</fullName>
    </recommendedName>
</protein>
<dbReference type="Pfam" id="PF18903">
    <property type="entry name" value="DUF5659"/>
    <property type="match status" value="1"/>
</dbReference>
<accession>A0A0G0WGR5</accession>
<comment type="caution">
    <text evidence="2">The sequence shown here is derived from an EMBL/GenBank/DDBJ whole genome shotgun (WGS) entry which is preliminary data.</text>
</comment>